<feature type="region of interest" description="Disordered" evidence="1">
    <location>
        <begin position="26"/>
        <end position="45"/>
    </location>
</feature>
<dbReference type="AlphaFoldDB" id="A0A9D3S5T2"/>
<sequence length="163" mass="18298">MRMFEFHVLHANETISLHFPPHTPSYCPPQSSDQHPSQHHGSSWNSTWGRTRRWYGHRCDSSGCRTSGLHSCRCCGRIRRLLHDVSSGGSQWGRSGYWICGGCSTVNRGSRTLYRSLCSSVQCRGDYRSHPDLTLGLPSPGSIPEVDSPDQPSMPFDPKLKNI</sequence>
<comment type="caution">
    <text evidence="2">The sequence shown here is derived from an EMBL/GenBank/DDBJ whole genome shotgun (WGS) entry which is preliminary data.</text>
</comment>
<name>A0A9D3S5T2_ANGAN</name>
<evidence type="ECO:0000256" key="1">
    <source>
        <dbReference type="SAM" id="MobiDB-lite"/>
    </source>
</evidence>
<feature type="region of interest" description="Disordered" evidence="1">
    <location>
        <begin position="134"/>
        <end position="163"/>
    </location>
</feature>
<accession>A0A9D3S5T2</accession>
<dbReference type="Proteomes" id="UP001044222">
    <property type="component" value="Unassembled WGS sequence"/>
</dbReference>
<evidence type="ECO:0000313" key="2">
    <source>
        <dbReference type="EMBL" id="KAG5855838.1"/>
    </source>
</evidence>
<gene>
    <name evidence="2" type="ORF">ANANG_G00000850</name>
</gene>
<feature type="compositionally biased region" description="Polar residues" evidence="1">
    <location>
        <begin position="28"/>
        <end position="45"/>
    </location>
</feature>
<reference evidence="2" key="1">
    <citation type="submission" date="2021-01" db="EMBL/GenBank/DDBJ databases">
        <title>A chromosome-scale assembly of European eel, Anguilla anguilla.</title>
        <authorList>
            <person name="Henkel C."/>
            <person name="Jong-Raadsen S.A."/>
            <person name="Dufour S."/>
            <person name="Weltzien F.-A."/>
            <person name="Palstra A.P."/>
            <person name="Pelster B."/>
            <person name="Spaink H.P."/>
            <person name="Van Den Thillart G.E."/>
            <person name="Jansen H."/>
            <person name="Zahm M."/>
            <person name="Klopp C."/>
            <person name="Cedric C."/>
            <person name="Louis A."/>
            <person name="Berthelot C."/>
            <person name="Parey E."/>
            <person name="Roest Crollius H."/>
            <person name="Montfort J."/>
            <person name="Robinson-Rechavi M."/>
            <person name="Bucao C."/>
            <person name="Bouchez O."/>
            <person name="Gislard M."/>
            <person name="Lluch J."/>
            <person name="Milhes M."/>
            <person name="Lampietro C."/>
            <person name="Lopez Roques C."/>
            <person name="Donnadieu C."/>
            <person name="Braasch I."/>
            <person name="Desvignes T."/>
            <person name="Postlethwait J."/>
            <person name="Bobe J."/>
            <person name="Guiguen Y."/>
            <person name="Dirks R."/>
        </authorList>
    </citation>
    <scope>NUCLEOTIDE SEQUENCE</scope>
    <source>
        <strain evidence="2">Tag_6206</strain>
        <tissue evidence="2">Liver</tissue>
    </source>
</reference>
<organism evidence="2 3">
    <name type="scientific">Anguilla anguilla</name>
    <name type="common">European freshwater eel</name>
    <name type="synonym">Muraena anguilla</name>
    <dbReference type="NCBI Taxonomy" id="7936"/>
    <lineage>
        <taxon>Eukaryota</taxon>
        <taxon>Metazoa</taxon>
        <taxon>Chordata</taxon>
        <taxon>Craniata</taxon>
        <taxon>Vertebrata</taxon>
        <taxon>Euteleostomi</taxon>
        <taxon>Actinopterygii</taxon>
        <taxon>Neopterygii</taxon>
        <taxon>Teleostei</taxon>
        <taxon>Anguilliformes</taxon>
        <taxon>Anguillidae</taxon>
        <taxon>Anguilla</taxon>
    </lineage>
</organism>
<dbReference type="EMBL" id="JAFIRN010000001">
    <property type="protein sequence ID" value="KAG5855838.1"/>
    <property type="molecule type" value="Genomic_DNA"/>
</dbReference>
<proteinExistence type="predicted"/>
<protein>
    <submittedName>
        <fullName evidence="2">Uncharacterized protein</fullName>
    </submittedName>
</protein>
<evidence type="ECO:0000313" key="3">
    <source>
        <dbReference type="Proteomes" id="UP001044222"/>
    </source>
</evidence>
<keyword evidence="3" id="KW-1185">Reference proteome</keyword>